<name>A0AAE3VH57_9BACT</name>
<dbReference type="PROSITE" id="PS00894">
    <property type="entry name" value="HTH_DEOR_1"/>
    <property type="match status" value="1"/>
</dbReference>
<protein>
    <submittedName>
        <fullName evidence="5">DeoR/GlpR family transcriptional regulator of sugar metabolism</fullName>
    </submittedName>
</protein>
<keyword evidence="2" id="KW-0238">DNA-binding</keyword>
<dbReference type="Gene3D" id="1.10.10.10">
    <property type="entry name" value="Winged helix-like DNA-binding domain superfamily/Winged helix DNA-binding domain"/>
    <property type="match status" value="1"/>
</dbReference>
<keyword evidence="6" id="KW-1185">Reference proteome</keyword>
<evidence type="ECO:0000313" key="5">
    <source>
        <dbReference type="EMBL" id="MDQ0290213.1"/>
    </source>
</evidence>
<dbReference type="InterPro" id="IPR036390">
    <property type="entry name" value="WH_DNA-bd_sf"/>
</dbReference>
<dbReference type="InterPro" id="IPR050313">
    <property type="entry name" value="Carb_Metab_HTH_regulators"/>
</dbReference>
<organism evidence="5 6">
    <name type="scientific">Oligosphaera ethanolica</name>
    <dbReference type="NCBI Taxonomy" id="760260"/>
    <lineage>
        <taxon>Bacteria</taxon>
        <taxon>Pseudomonadati</taxon>
        <taxon>Lentisphaerota</taxon>
        <taxon>Oligosphaeria</taxon>
        <taxon>Oligosphaerales</taxon>
        <taxon>Oligosphaeraceae</taxon>
        <taxon>Oligosphaera</taxon>
    </lineage>
</organism>
<dbReference type="AlphaFoldDB" id="A0AAE3VH57"/>
<evidence type="ECO:0000259" key="4">
    <source>
        <dbReference type="PROSITE" id="PS51000"/>
    </source>
</evidence>
<dbReference type="GO" id="GO:0003700">
    <property type="term" value="F:DNA-binding transcription factor activity"/>
    <property type="evidence" value="ECO:0007669"/>
    <property type="project" value="InterPro"/>
</dbReference>
<dbReference type="SMART" id="SM01134">
    <property type="entry name" value="DeoRC"/>
    <property type="match status" value="1"/>
</dbReference>
<comment type="caution">
    <text evidence="5">The sequence shown here is derived from an EMBL/GenBank/DDBJ whole genome shotgun (WGS) entry which is preliminary data.</text>
</comment>
<dbReference type="Pfam" id="PF08220">
    <property type="entry name" value="HTH_DeoR"/>
    <property type="match status" value="1"/>
</dbReference>
<keyword evidence="1" id="KW-0805">Transcription regulation</keyword>
<dbReference type="PROSITE" id="PS51000">
    <property type="entry name" value="HTH_DEOR_2"/>
    <property type="match status" value="1"/>
</dbReference>
<dbReference type="InterPro" id="IPR018356">
    <property type="entry name" value="Tscrpt_reg_HTH_DeoR_CS"/>
</dbReference>
<dbReference type="CDD" id="cd00090">
    <property type="entry name" value="HTH_ARSR"/>
    <property type="match status" value="1"/>
</dbReference>
<dbReference type="PANTHER" id="PTHR30363">
    <property type="entry name" value="HTH-TYPE TRANSCRIPTIONAL REGULATOR SRLR-RELATED"/>
    <property type="match status" value="1"/>
</dbReference>
<dbReference type="SUPFAM" id="SSF100950">
    <property type="entry name" value="NagB/RpiA/CoA transferase-like"/>
    <property type="match status" value="1"/>
</dbReference>
<dbReference type="InterPro" id="IPR014036">
    <property type="entry name" value="DeoR-like_C"/>
</dbReference>
<dbReference type="Pfam" id="PF00455">
    <property type="entry name" value="DeoRC"/>
    <property type="match status" value="1"/>
</dbReference>
<evidence type="ECO:0000313" key="6">
    <source>
        <dbReference type="Proteomes" id="UP001238163"/>
    </source>
</evidence>
<evidence type="ECO:0000256" key="1">
    <source>
        <dbReference type="ARBA" id="ARBA00023015"/>
    </source>
</evidence>
<evidence type="ECO:0000256" key="3">
    <source>
        <dbReference type="ARBA" id="ARBA00023163"/>
    </source>
</evidence>
<reference evidence="5" key="1">
    <citation type="submission" date="2023-07" db="EMBL/GenBank/DDBJ databases">
        <title>Genomic Encyclopedia of Type Strains, Phase IV (KMG-IV): sequencing the most valuable type-strain genomes for metagenomic binning, comparative biology and taxonomic classification.</title>
        <authorList>
            <person name="Goeker M."/>
        </authorList>
    </citation>
    <scope>NUCLEOTIDE SEQUENCE</scope>
    <source>
        <strain evidence="5">DSM 24202</strain>
    </source>
</reference>
<dbReference type="InterPro" id="IPR011991">
    <property type="entry name" value="ArsR-like_HTH"/>
</dbReference>
<sequence>MSGNGHKLLTAEREQRIMQLLHDSDVVTVSAISEALGMSEATVRRDLQAMHERGLLERVHGGAAVKQESSPEPLFSDKEEQFSTEKQRIAAAALSLIHDHDTIFLDGGSTVLMLARMLDSLKALTIVTNSLMAAAQLMESPHRLILTGGEFRAISRTLVGPLSSPILKNIVVDKAFMGTMGFTTTDGMSTTDANEAYTKTRVMERARQVILLADRSKLGCSSFVTCGPDWHLDVLVTDAIDPKTRQELEERDIRVIVAGKNATAKANAGTARADQ</sequence>
<dbReference type="RefSeq" id="WP_307261626.1">
    <property type="nucleotide sequence ID" value="NZ_JAUSVL010000001.1"/>
</dbReference>
<dbReference type="InterPro" id="IPR036388">
    <property type="entry name" value="WH-like_DNA-bd_sf"/>
</dbReference>
<dbReference type="Proteomes" id="UP001238163">
    <property type="component" value="Unassembled WGS sequence"/>
</dbReference>
<dbReference type="SUPFAM" id="SSF46785">
    <property type="entry name" value="Winged helix' DNA-binding domain"/>
    <property type="match status" value="1"/>
</dbReference>
<dbReference type="PANTHER" id="PTHR30363:SF44">
    <property type="entry name" value="AGA OPERON TRANSCRIPTIONAL REPRESSOR-RELATED"/>
    <property type="match status" value="1"/>
</dbReference>
<dbReference type="GO" id="GO:0003677">
    <property type="term" value="F:DNA binding"/>
    <property type="evidence" value="ECO:0007669"/>
    <property type="project" value="UniProtKB-KW"/>
</dbReference>
<dbReference type="PRINTS" id="PR00037">
    <property type="entry name" value="HTHLACR"/>
</dbReference>
<evidence type="ECO:0000256" key="2">
    <source>
        <dbReference type="ARBA" id="ARBA00023125"/>
    </source>
</evidence>
<feature type="domain" description="HTH deoR-type" evidence="4">
    <location>
        <begin position="10"/>
        <end position="65"/>
    </location>
</feature>
<dbReference type="InterPro" id="IPR037171">
    <property type="entry name" value="NagB/RpiA_transferase-like"/>
</dbReference>
<gene>
    <name evidence="5" type="ORF">J3R75_002320</name>
</gene>
<dbReference type="SMART" id="SM00420">
    <property type="entry name" value="HTH_DEOR"/>
    <property type="match status" value="1"/>
</dbReference>
<dbReference type="Gene3D" id="3.40.50.1360">
    <property type="match status" value="1"/>
</dbReference>
<dbReference type="InterPro" id="IPR001034">
    <property type="entry name" value="DeoR_HTH"/>
</dbReference>
<accession>A0AAE3VH57</accession>
<keyword evidence="3" id="KW-0804">Transcription</keyword>
<dbReference type="EMBL" id="JAUSVL010000001">
    <property type="protein sequence ID" value="MDQ0290213.1"/>
    <property type="molecule type" value="Genomic_DNA"/>
</dbReference>
<proteinExistence type="predicted"/>